<evidence type="ECO:0000259" key="1">
    <source>
        <dbReference type="PROSITE" id="PS51352"/>
    </source>
</evidence>
<dbReference type="InterPro" id="IPR013766">
    <property type="entry name" value="Thioredoxin_domain"/>
</dbReference>
<dbReference type="InterPro" id="IPR036249">
    <property type="entry name" value="Thioredoxin-like_sf"/>
</dbReference>
<proteinExistence type="predicted"/>
<gene>
    <name evidence="2" type="primary">resA_80</name>
    <name evidence="2" type="ORF">SDC9_85096</name>
</gene>
<dbReference type="SUPFAM" id="SSF52833">
    <property type="entry name" value="Thioredoxin-like"/>
    <property type="match status" value="1"/>
</dbReference>
<dbReference type="InterPro" id="IPR050553">
    <property type="entry name" value="Thioredoxin_ResA/DsbE_sf"/>
</dbReference>
<accession>A0A644ZCQ7</accession>
<dbReference type="EMBL" id="VSSQ01008295">
    <property type="protein sequence ID" value="MPM38467.1"/>
    <property type="molecule type" value="Genomic_DNA"/>
</dbReference>
<dbReference type="GO" id="GO:0016491">
    <property type="term" value="F:oxidoreductase activity"/>
    <property type="evidence" value="ECO:0007669"/>
    <property type="project" value="InterPro"/>
</dbReference>
<reference evidence="2" key="1">
    <citation type="submission" date="2019-08" db="EMBL/GenBank/DDBJ databases">
        <authorList>
            <person name="Kucharzyk K."/>
            <person name="Murdoch R.W."/>
            <person name="Higgins S."/>
            <person name="Loffler F."/>
        </authorList>
    </citation>
    <scope>NUCLEOTIDE SEQUENCE</scope>
</reference>
<dbReference type="InterPro" id="IPR000866">
    <property type="entry name" value="AhpC/TSA"/>
</dbReference>
<organism evidence="2">
    <name type="scientific">bioreactor metagenome</name>
    <dbReference type="NCBI Taxonomy" id="1076179"/>
    <lineage>
        <taxon>unclassified sequences</taxon>
        <taxon>metagenomes</taxon>
        <taxon>ecological metagenomes</taxon>
    </lineage>
</organism>
<dbReference type="PANTHER" id="PTHR42852">
    <property type="entry name" value="THIOL:DISULFIDE INTERCHANGE PROTEIN DSBE"/>
    <property type="match status" value="1"/>
</dbReference>
<comment type="caution">
    <text evidence="2">The sequence shown here is derived from an EMBL/GenBank/DDBJ whole genome shotgun (WGS) entry which is preliminary data.</text>
</comment>
<dbReference type="Gene3D" id="3.40.30.10">
    <property type="entry name" value="Glutaredoxin"/>
    <property type="match status" value="1"/>
</dbReference>
<evidence type="ECO:0000313" key="2">
    <source>
        <dbReference type="EMBL" id="MPM38467.1"/>
    </source>
</evidence>
<dbReference type="CDD" id="cd02966">
    <property type="entry name" value="TlpA_like_family"/>
    <property type="match status" value="1"/>
</dbReference>
<protein>
    <submittedName>
        <fullName evidence="2">Thiol-disulfide oxidoreductase ResA</fullName>
    </submittedName>
</protein>
<sequence length="168" mass="18866">MKSIFGILAFLTVLAVTAQTNTLPSIDIKKPDGTVVSTDSITNEGKPIIVSFWATWCKPCVKELTTISEVYEEWQEETGVKLYAVSIDDARTFANVASFVNGRDWPFEVLCDPNSDLKRAMNVNLVPHTFILDKDRNIVWQHTSFSEGGELELIELIRRLNNGETISE</sequence>
<dbReference type="Pfam" id="PF00578">
    <property type="entry name" value="AhpC-TSA"/>
    <property type="match status" value="1"/>
</dbReference>
<feature type="domain" description="Thioredoxin" evidence="1">
    <location>
        <begin position="17"/>
        <end position="162"/>
    </location>
</feature>
<dbReference type="GO" id="GO:0016209">
    <property type="term" value="F:antioxidant activity"/>
    <property type="evidence" value="ECO:0007669"/>
    <property type="project" value="InterPro"/>
</dbReference>
<dbReference type="AlphaFoldDB" id="A0A644ZCQ7"/>
<dbReference type="PANTHER" id="PTHR42852:SF17">
    <property type="entry name" value="THIOREDOXIN-LIKE PROTEIN HI_1115"/>
    <property type="match status" value="1"/>
</dbReference>
<name>A0A644ZCQ7_9ZZZZ</name>
<dbReference type="PROSITE" id="PS51352">
    <property type="entry name" value="THIOREDOXIN_2"/>
    <property type="match status" value="1"/>
</dbReference>